<evidence type="ECO:0000313" key="2">
    <source>
        <dbReference type="Proteomes" id="UP000254785"/>
    </source>
</evidence>
<organism evidence="1 2">
    <name type="scientific">Escherichia coli</name>
    <dbReference type="NCBI Taxonomy" id="562"/>
    <lineage>
        <taxon>Bacteria</taxon>
        <taxon>Pseudomonadati</taxon>
        <taxon>Pseudomonadota</taxon>
        <taxon>Gammaproteobacteria</taxon>
        <taxon>Enterobacterales</taxon>
        <taxon>Enterobacteriaceae</taxon>
        <taxon>Escherichia</taxon>
    </lineage>
</organism>
<name>A0A376Y5B1_ECOLX</name>
<gene>
    <name evidence="1" type="ORF">NCTC9117_01504</name>
</gene>
<dbReference type="AlphaFoldDB" id="A0A376Y5B1"/>
<accession>A0A376Y5B1</accession>
<proteinExistence type="predicted"/>
<evidence type="ECO:0000313" key="1">
    <source>
        <dbReference type="EMBL" id="STJ78954.1"/>
    </source>
</evidence>
<protein>
    <submittedName>
        <fullName evidence="1">Uncharacterized protein</fullName>
    </submittedName>
</protein>
<dbReference type="EMBL" id="UGDC01000003">
    <property type="protein sequence ID" value="STJ78954.1"/>
    <property type="molecule type" value="Genomic_DNA"/>
</dbReference>
<dbReference type="Proteomes" id="UP000254785">
    <property type="component" value="Unassembled WGS sequence"/>
</dbReference>
<sequence>MEWFKIVAILNHPQLILAKEHYRYAQDTHDQRNQISDGTPGFKRRMRYVDSVGMMKSIMAMSGPLIA</sequence>
<reference evidence="1 2" key="1">
    <citation type="submission" date="2018-06" db="EMBL/GenBank/DDBJ databases">
        <authorList>
            <consortium name="Pathogen Informatics"/>
            <person name="Doyle S."/>
        </authorList>
    </citation>
    <scope>NUCLEOTIDE SEQUENCE [LARGE SCALE GENOMIC DNA]</scope>
    <source>
        <strain evidence="1 2">NCTC9117</strain>
    </source>
</reference>